<feature type="domain" description="Thymidylate kinase-like" evidence="9">
    <location>
        <begin position="6"/>
        <end position="188"/>
    </location>
</feature>
<dbReference type="NCBIfam" id="TIGR00041">
    <property type="entry name" value="DTMP_kinase"/>
    <property type="match status" value="1"/>
</dbReference>
<evidence type="ECO:0000313" key="10">
    <source>
        <dbReference type="EMBL" id="CEG11600.1"/>
    </source>
</evidence>
<keyword evidence="3 10" id="KW-0808">Transferase</keyword>
<dbReference type="EC" id="2.7.4.9" evidence="2"/>
<name>A0A098E9E4_9ZZZZ</name>
<evidence type="ECO:0000256" key="2">
    <source>
        <dbReference type="ARBA" id="ARBA00012980"/>
    </source>
</evidence>
<reference evidence="10" key="1">
    <citation type="submission" date="2014-09" db="EMBL/GenBank/DDBJ databases">
        <authorList>
            <person name="Probst J Alexander"/>
        </authorList>
    </citation>
    <scope>NUCLEOTIDE SEQUENCE</scope>
</reference>
<evidence type="ECO:0000256" key="8">
    <source>
        <dbReference type="ARBA" id="ARBA00048743"/>
    </source>
</evidence>
<comment type="catalytic activity">
    <reaction evidence="8">
        <text>dTMP + ATP = dTDP + ADP</text>
        <dbReference type="Rhea" id="RHEA:13517"/>
        <dbReference type="ChEBI" id="CHEBI:30616"/>
        <dbReference type="ChEBI" id="CHEBI:58369"/>
        <dbReference type="ChEBI" id="CHEBI:63528"/>
        <dbReference type="ChEBI" id="CHEBI:456216"/>
        <dbReference type="EC" id="2.7.4.9"/>
    </reaction>
</comment>
<dbReference type="PROSITE" id="PS01331">
    <property type="entry name" value="THYMIDYLATE_KINASE"/>
    <property type="match status" value="1"/>
</dbReference>
<evidence type="ECO:0000259" key="9">
    <source>
        <dbReference type="Pfam" id="PF02223"/>
    </source>
</evidence>
<sequence>MKFIVFEGIDGSGLSTQSRLLKEYLTKTSAKILLTKEPTDGLIGMLIRSTLRKQIKFDDKTLALLFAADRMDHLASIKFNNYDYVISDRYYISNFAYQSQTIDLNFLIEINKFARKPDSVIFLNVKPETCIERITRNRDNIELYENIEKLKATKENYLKIMDYLRKNFDLNVVFVDGNRSIEEVRKDIVKAVENQMV</sequence>
<dbReference type="HAMAP" id="MF_00165">
    <property type="entry name" value="Thymidylate_kinase"/>
    <property type="match status" value="1"/>
</dbReference>
<evidence type="ECO:0000256" key="7">
    <source>
        <dbReference type="ARBA" id="ARBA00022840"/>
    </source>
</evidence>
<dbReference type="AlphaFoldDB" id="A0A098E9E4"/>
<dbReference type="PANTHER" id="PTHR10344">
    <property type="entry name" value="THYMIDYLATE KINASE"/>
    <property type="match status" value="1"/>
</dbReference>
<dbReference type="CDD" id="cd01672">
    <property type="entry name" value="TMPK"/>
    <property type="match status" value="1"/>
</dbReference>
<dbReference type="InterPro" id="IPR018095">
    <property type="entry name" value="Thymidylate_kin_CS"/>
</dbReference>
<dbReference type="Pfam" id="PF02223">
    <property type="entry name" value="Thymidylate_kin"/>
    <property type="match status" value="1"/>
</dbReference>
<dbReference type="InterPro" id="IPR018094">
    <property type="entry name" value="Thymidylate_kinase"/>
</dbReference>
<dbReference type="GO" id="GO:0006227">
    <property type="term" value="P:dUDP biosynthetic process"/>
    <property type="evidence" value="ECO:0007669"/>
    <property type="project" value="TreeGrafter"/>
</dbReference>
<evidence type="ECO:0000256" key="3">
    <source>
        <dbReference type="ARBA" id="ARBA00022679"/>
    </source>
</evidence>
<dbReference type="EMBL" id="CCXY01000061">
    <property type="protein sequence ID" value="CEG11600.1"/>
    <property type="molecule type" value="Genomic_DNA"/>
</dbReference>
<dbReference type="GO" id="GO:0006233">
    <property type="term" value="P:dTDP biosynthetic process"/>
    <property type="evidence" value="ECO:0007669"/>
    <property type="project" value="InterPro"/>
</dbReference>
<comment type="similarity">
    <text evidence="1">Belongs to the thymidylate kinase family.</text>
</comment>
<keyword evidence="4" id="KW-0545">Nucleotide biosynthesis</keyword>
<protein>
    <recommendedName>
        <fullName evidence="2">dTMP kinase</fullName>
        <ecNumber evidence="2">2.7.4.9</ecNumber>
    </recommendedName>
</protein>
<evidence type="ECO:0000256" key="4">
    <source>
        <dbReference type="ARBA" id="ARBA00022727"/>
    </source>
</evidence>
<dbReference type="GO" id="GO:0006235">
    <property type="term" value="P:dTTP biosynthetic process"/>
    <property type="evidence" value="ECO:0007669"/>
    <property type="project" value="TreeGrafter"/>
</dbReference>
<proteinExistence type="inferred from homology"/>
<dbReference type="GO" id="GO:0005524">
    <property type="term" value="F:ATP binding"/>
    <property type="evidence" value="ECO:0007669"/>
    <property type="project" value="UniProtKB-KW"/>
</dbReference>
<keyword evidence="7" id="KW-0067">ATP-binding</keyword>
<evidence type="ECO:0000256" key="5">
    <source>
        <dbReference type="ARBA" id="ARBA00022741"/>
    </source>
</evidence>
<dbReference type="SUPFAM" id="SSF52540">
    <property type="entry name" value="P-loop containing nucleoside triphosphate hydrolases"/>
    <property type="match status" value="1"/>
</dbReference>
<dbReference type="GO" id="GO:0004798">
    <property type="term" value="F:dTMP kinase activity"/>
    <property type="evidence" value="ECO:0007669"/>
    <property type="project" value="UniProtKB-EC"/>
</dbReference>
<evidence type="ECO:0000256" key="6">
    <source>
        <dbReference type="ARBA" id="ARBA00022777"/>
    </source>
</evidence>
<evidence type="ECO:0000256" key="1">
    <source>
        <dbReference type="ARBA" id="ARBA00009776"/>
    </source>
</evidence>
<accession>A0A098E9E4</accession>
<dbReference type="Gene3D" id="3.40.50.300">
    <property type="entry name" value="P-loop containing nucleotide triphosphate hydrolases"/>
    <property type="match status" value="1"/>
</dbReference>
<dbReference type="GO" id="GO:0005737">
    <property type="term" value="C:cytoplasm"/>
    <property type="evidence" value="ECO:0007669"/>
    <property type="project" value="TreeGrafter"/>
</dbReference>
<organism evidence="10">
    <name type="scientific">groundwater metagenome</name>
    <dbReference type="NCBI Taxonomy" id="717931"/>
    <lineage>
        <taxon>unclassified sequences</taxon>
        <taxon>metagenomes</taxon>
        <taxon>ecological metagenomes</taxon>
    </lineage>
</organism>
<dbReference type="InterPro" id="IPR039430">
    <property type="entry name" value="Thymidylate_kin-like_dom"/>
</dbReference>
<gene>
    <name evidence="10" type="primary">tmk</name>
    <name evidence="10" type="ORF">MSIBF_A1530031</name>
</gene>
<dbReference type="PANTHER" id="PTHR10344:SF4">
    <property type="entry name" value="UMP-CMP KINASE 2, MITOCHONDRIAL"/>
    <property type="match status" value="1"/>
</dbReference>
<keyword evidence="6 10" id="KW-0418">Kinase</keyword>
<keyword evidence="5" id="KW-0547">Nucleotide-binding</keyword>
<dbReference type="InterPro" id="IPR027417">
    <property type="entry name" value="P-loop_NTPase"/>
</dbReference>